<dbReference type="GO" id="GO:0003924">
    <property type="term" value="F:GTPase activity"/>
    <property type="evidence" value="ECO:0007669"/>
    <property type="project" value="InterPro"/>
</dbReference>
<dbReference type="Pfam" id="PF00350">
    <property type="entry name" value="Dynamin_N"/>
    <property type="match status" value="1"/>
</dbReference>
<dbReference type="Gene3D" id="1.20.120.1240">
    <property type="entry name" value="Dynamin, middle domain"/>
    <property type="match status" value="1"/>
</dbReference>
<dbReference type="SMART" id="SM00053">
    <property type="entry name" value="DYNc"/>
    <property type="match status" value="1"/>
</dbReference>
<feature type="region of interest" description="Disordered" evidence="3">
    <location>
        <begin position="36"/>
        <end position="61"/>
    </location>
</feature>
<dbReference type="GO" id="GO:0016020">
    <property type="term" value="C:membrane"/>
    <property type="evidence" value="ECO:0007669"/>
    <property type="project" value="TreeGrafter"/>
</dbReference>
<gene>
    <name evidence="6" type="ORF">FIBSPDRAFT_1035290</name>
</gene>
<dbReference type="InterPro" id="IPR022812">
    <property type="entry name" value="Dynamin"/>
</dbReference>
<dbReference type="InterPro" id="IPR020850">
    <property type="entry name" value="GED_dom"/>
</dbReference>
<dbReference type="GO" id="GO:0005525">
    <property type="term" value="F:GTP binding"/>
    <property type="evidence" value="ECO:0007669"/>
    <property type="project" value="InterPro"/>
</dbReference>
<dbReference type="STRING" id="436010.A0A166WX36"/>
<dbReference type="Pfam" id="PF01031">
    <property type="entry name" value="Dynamin_M"/>
    <property type="match status" value="1"/>
</dbReference>
<evidence type="ECO:0008006" key="7">
    <source>
        <dbReference type="Google" id="ProtNLM"/>
    </source>
</evidence>
<evidence type="ECO:0000259" key="4">
    <source>
        <dbReference type="PROSITE" id="PS51388"/>
    </source>
</evidence>
<feature type="domain" description="GED" evidence="4">
    <location>
        <begin position="700"/>
        <end position="793"/>
    </location>
</feature>
<accession>A0A166WX36</accession>
<evidence type="ECO:0000256" key="1">
    <source>
        <dbReference type="ARBA" id="ARBA00022741"/>
    </source>
</evidence>
<name>A0A166WX36_9AGAM</name>
<evidence type="ECO:0000259" key="5">
    <source>
        <dbReference type="PROSITE" id="PS51718"/>
    </source>
</evidence>
<dbReference type="PROSITE" id="PS51718">
    <property type="entry name" value="G_DYNAMIN_2"/>
    <property type="match status" value="1"/>
</dbReference>
<dbReference type="Gene3D" id="3.40.50.300">
    <property type="entry name" value="P-loop containing nucleotide triphosphate hydrolases"/>
    <property type="match status" value="1"/>
</dbReference>
<feature type="compositionally biased region" description="Polar residues" evidence="3">
    <location>
        <begin position="36"/>
        <end position="50"/>
    </location>
</feature>
<organism evidence="6">
    <name type="scientific">Athelia psychrophila</name>
    <dbReference type="NCBI Taxonomy" id="1759441"/>
    <lineage>
        <taxon>Eukaryota</taxon>
        <taxon>Fungi</taxon>
        <taxon>Dikarya</taxon>
        <taxon>Basidiomycota</taxon>
        <taxon>Agaricomycotina</taxon>
        <taxon>Agaricomycetes</taxon>
        <taxon>Agaricomycetidae</taxon>
        <taxon>Atheliales</taxon>
        <taxon>Atheliaceae</taxon>
        <taxon>Athelia</taxon>
    </lineage>
</organism>
<dbReference type="InterPro" id="IPR030381">
    <property type="entry name" value="G_DYNAMIN_dom"/>
</dbReference>
<dbReference type="PROSITE" id="PS51388">
    <property type="entry name" value="GED"/>
    <property type="match status" value="1"/>
</dbReference>
<evidence type="ECO:0000256" key="3">
    <source>
        <dbReference type="SAM" id="MobiDB-lite"/>
    </source>
</evidence>
<keyword evidence="1" id="KW-0547">Nucleotide-binding</keyword>
<reference evidence="6" key="1">
    <citation type="journal article" date="2016" name="Mol. Biol. Evol.">
        <title>Comparative Genomics of Early-Diverging Mushroom-Forming Fungi Provides Insights into the Origins of Lignocellulose Decay Capabilities.</title>
        <authorList>
            <person name="Nagy L.G."/>
            <person name="Riley R."/>
            <person name="Tritt A."/>
            <person name="Adam C."/>
            <person name="Daum C."/>
            <person name="Floudas D."/>
            <person name="Sun H."/>
            <person name="Yadav J.S."/>
            <person name="Pangilinan J."/>
            <person name="Larsson K.H."/>
            <person name="Matsuura K."/>
            <person name="Barry K."/>
            <person name="Labutti K."/>
            <person name="Kuo R."/>
            <person name="Ohm R.A."/>
            <person name="Bhattacharya S.S."/>
            <person name="Shirouzu T."/>
            <person name="Yoshinaga Y."/>
            <person name="Martin F.M."/>
            <person name="Grigoriev I.V."/>
            <person name="Hibbett D.S."/>
        </authorList>
    </citation>
    <scope>NUCLEOTIDE SEQUENCE [LARGE SCALE GENOMIC DNA]</scope>
    <source>
        <strain evidence="6">CBS 109695</strain>
    </source>
</reference>
<dbReference type="GO" id="GO:0005737">
    <property type="term" value="C:cytoplasm"/>
    <property type="evidence" value="ECO:0007669"/>
    <property type="project" value="TreeGrafter"/>
</dbReference>
<dbReference type="CDD" id="cd08771">
    <property type="entry name" value="DLP_1"/>
    <property type="match status" value="1"/>
</dbReference>
<feature type="domain" description="Dynamin-type G" evidence="5">
    <location>
        <begin position="89"/>
        <end position="396"/>
    </location>
</feature>
<sequence length="793" mass="88323">MDSFKLGEFPLPFPKHPLPFSFATMSLNAIDSSPASDKFRSLTSTPSVNGDSGAGHDVGVGLSDPQVAQGRRRMLDLVNRLHSTGVQIDMDLPQIAVIGVQSAGKSSLIESISGITLPRAAGTCTRCPTECRLAYNDGAWKCTVSLRFITSPNGQLLDQVRNEAFGPTISDKGEVEERIRRAQRAILNPSTPARDFLTGDDEDPTDRQLSFSSNCVSLQISGRDVADLSFCDLPGLISSVSTGGHENDIELVKSLVTSYISKPSCIILSTVACETDFENQGAHHLAKLNDPTGKRTIGVLTKPDRIPSGEEERWLRFIRNDSEALENGWFCVKQPASQSLAEGISWTKARADENKWFSSTAPWTSLDSNYQSHLRTENLTERLSVILSELIGKRLPEIHEELQNHLRKTEKQIQSLPKPPSSDPFGEILHLIGDFTRSLSRHLEGTPGSNGLIQSIRPAQIVFQRAIRATAPDFRPYAQKEAQSRSLPDMPFLENEEQFEARLEDDGKEIYIDQVFERAQLARTRELPDNYPFVVQNEYISDATKQWRDPSLDLFDTVQRILSGNVKDIISEHFVHFGRGGLQQLVQVVLAEHLRKCGDRTKTQLEWLLKIESRPYTLNTHYFADYKAKFLAFYRGSRESGSRGDLIQNLNSFDPNSTQESDQFNEHMKHIMSALPQIGITGTQAIDLAKLLSSDPMDPALAIMAGVRAYFQVAYKRFTDNIPLAIDQEFIKGVEQGLEEALYSGLKLSGPDGHKIARELVQEPSGIAAQRDQLQKKLGRLNTAREELLHVGI</sequence>
<evidence type="ECO:0000313" key="6">
    <source>
        <dbReference type="EMBL" id="KZP34201.1"/>
    </source>
</evidence>
<evidence type="ECO:0000256" key="2">
    <source>
        <dbReference type="ARBA" id="ARBA00023134"/>
    </source>
</evidence>
<dbReference type="OrthoDB" id="5061070at2759"/>
<dbReference type="PRINTS" id="PR00195">
    <property type="entry name" value="DYNAMIN"/>
</dbReference>
<dbReference type="InterPro" id="IPR001401">
    <property type="entry name" value="Dynamin_GTPase"/>
</dbReference>
<dbReference type="EMBL" id="KV417480">
    <property type="protein sequence ID" value="KZP34201.1"/>
    <property type="molecule type" value="Genomic_DNA"/>
</dbReference>
<dbReference type="GO" id="GO:0008017">
    <property type="term" value="F:microtubule binding"/>
    <property type="evidence" value="ECO:0007669"/>
    <property type="project" value="TreeGrafter"/>
</dbReference>
<dbReference type="SUPFAM" id="SSF52540">
    <property type="entry name" value="P-loop containing nucleoside triphosphate hydrolases"/>
    <property type="match status" value="1"/>
</dbReference>
<proteinExistence type="predicted"/>
<dbReference type="AlphaFoldDB" id="A0A166WX36"/>
<dbReference type="PANTHER" id="PTHR11566">
    <property type="entry name" value="DYNAMIN"/>
    <property type="match status" value="1"/>
</dbReference>
<dbReference type="Pfam" id="PF02212">
    <property type="entry name" value="GED"/>
    <property type="match status" value="1"/>
</dbReference>
<dbReference type="InterPro" id="IPR003130">
    <property type="entry name" value="GED"/>
</dbReference>
<keyword evidence="2" id="KW-0342">GTP-binding</keyword>
<dbReference type="InterPro" id="IPR000375">
    <property type="entry name" value="Dynamin_stalk"/>
</dbReference>
<dbReference type="InterPro" id="IPR045063">
    <property type="entry name" value="Dynamin_N"/>
</dbReference>
<dbReference type="PANTHER" id="PTHR11566:SF21">
    <property type="entry name" value="DYNAMIN RELATED PROTEIN 1, ISOFORM A"/>
    <property type="match status" value="1"/>
</dbReference>
<dbReference type="InterPro" id="IPR027417">
    <property type="entry name" value="P-loop_NTPase"/>
</dbReference>
<protein>
    <recommendedName>
        <fullName evidence="7">P-loop containing nucleoside triphosphate hydrolase protein</fullName>
    </recommendedName>
</protein>
<dbReference type="GO" id="GO:0005874">
    <property type="term" value="C:microtubule"/>
    <property type="evidence" value="ECO:0007669"/>
    <property type="project" value="TreeGrafter"/>
</dbReference>